<keyword evidence="1" id="KW-1133">Transmembrane helix</keyword>
<protein>
    <recommendedName>
        <fullName evidence="4">LRAT domain-containing protein</fullName>
    </recommendedName>
</protein>
<sequence length="167" mass="19793">MNKKEIHNLIDANQEYSDFGRLLYHRERKNKKVLHYSVQLNDTESLAWEPVHSDRQKDKGEIDIWKINKHFHPAKYVHHWSRNNMTRALHISVDEFHKNWQYELFRFNCEHWARLVTTGDCRCFQIHEFKKLQKIPVAGLAIVGVAGFVTGAWEHNGYAQKAITKGL</sequence>
<keyword evidence="1" id="KW-0472">Membrane</keyword>
<keyword evidence="1" id="KW-0812">Transmembrane</keyword>
<evidence type="ECO:0000313" key="3">
    <source>
        <dbReference type="Proteomes" id="UP000033607"/>
    </source>
</evidence>
<reference evidence="2 3" key="1">
    <citation type="submission" date="2015-06" db="EMBL/GenBank/DDBJ databases">
        <title>Draft genome assembly of filamentous brackish cyanobacterium Limnoraphis robusta strain CS-951.</title>
        <authorList>
            <person name="Willis A."/>
            <person name="Parks M."/>
            <person name="Burford M.A."/>
        </authorList>
    </citation>
    <scope>NUCLEOTIDE SEQUENCE [LARGE SCALE GENOMIC DNA]</scope>
    <source>
        <strain evidence="2 3">CS-951</strain>
    </source>
</reference>
<evidence type="ECO:0000313" key="2">
    <source>
        <dbReference type="EMBL" id="KKD34699.1"/>
    </source>
</evidence>
<comment type="caution">
    <text evidence="2">The sequence shown here is derived from an EMBL/GenBank/DDBJ whole genome shotgun (WGS) entry which is preliminary data.</text>
</comment>
<accession>A0A0F5Y756</accession>
<dbReference type="EMBL" id="LATL02000284">
    <property type="protein sequence ID" value="KKD34699.1"/>
    <property type="molecule type" value="Genomic_DNA"/>
</dbReference>
<dbReference type="AlphaFoldDB" id="A0A0F5Y756"/>
<organism evidence="2 3">
    <name type="scientific">Limnoraphis robusta CS-951</name>
    <dbReference type="NCBI Taxonomy" id="1637645"/>
    <lineage>
        <taxon>Bacteria</taxon>
        <taxon>Bacillati</taxon>
        <taxon>Cyanobacteriota</taxon>
        <taxon>Cyanophyceae</taxon>
        <taxon>Oscillatoriophycideae</taxon>
        <taxon>Oscillatoriales</taxon>
        <taxon>Sirenicapillariaceae</taxon>
        <taxon>Limnoraphis</taxon>
    </lineage>
</organism>
<gene>
    <name evidence="2" type="ORF">WN50_29425</name>
</gene>
<dbReference type="Proteomes" id="UP000033607">
    <property type="component" value="Unassembled WGS sequence"/>
</dbReference>
<evidence type="ECO:0008006" key="4">
    <source>
        <dbReference type="Google" id="ProtNLM"/>
    </source>
</evidence>
<dbReference type="RefSeq" id="WP_046282178.1">
    <property type="nucleotide sequence ID" value="NZ_LATL02000284.1"/>
</dbReference>
<evidence type="ECO:0000256" key="1">
    <source>
        <dbReference type="SAM" id="Phobius"/>
    </source>
</evidence>
<feature type="transmembrane region" description="Helical" evidence="1">
    <location>
        <begin position="135"/>
        <end position="153"/>
    </location>
</feature>
<proteinExistence type="predicted"/>
<name>A0A0F5Y756_9CYAN</name>
<dbReference type="OrthoDB" id="7949332at2"/>